<name>A0A8H9YM19_9PSED</name>
<keyword evidence="1" id="KW-0175">Coiled coil</keyword>
<accession>A0A8H9YM19</accession>
<evidence type="ECO:0000313" key="4">
    <source>
        <dbReference type="EMBL" id="QXH82745.1"/>
    </source>
</evidence>
<sequence>MQWAQQVAGQAARISFGGGSYTYGTENTKDNTEGAESLDADKAVVSKILKALEEAQKTSKSQTVQDLRDKLNEVRKKLGEERFKEVIEALKKDASDSWLAFLKALFPELFTDDGSPSPPEPINIGGGGGGGGGGGRVNRENFGPSDAMSNKPLTEGANYHDYQPDKSVRGKKPDNIWSGFSQGFEGNCTTVSSIKAAMQHFGQDPKDIFKNVELKGNTYEVEMRDGFKLKLTKDELSMAAREARFKGDDPTLMTNANFLYAASAKRAQMEGNSGSPGENDRDATSSYTDALISLNDGEHSREGLHRLGLKNHYRPGFQSDFERGMVGTYETDAHSMAVIGNHKELWGRRGGAPGPGIYTVLF</sequence>
<proteinExistence type="predicted"/>
<feature type="compositionally biased region" description="Basic and acidic residues" evidence="2">
    <location>
        <begin position="162"/>
        <end position="174"/>
    </location>
</feature>
<feature type="compositionally biased region" description="Gly residues" evidence="2">
    <location>
        <begin position="124"/>
        <end position="136"/>
    </location>
</feature>
<organism evidence="3">
    <name type="scientific">Pseudomonas tritici</name>
    <dbReference type="NCBI Taxonomy" id="2745518"/>
    <lineage>
        <taxon>Bacteria</taxon>
        <taxon>Pseudomonadati</taxon>
        <taxon>Pseudomonadota</taxon>
        <taxon>Gammaproteobacteria</taxon>
        <taxon>Pseudomonadales</taxon>
        <taxon>Pseudomonadaceae</taxon>
        <taxon>Pseudomonas</taxon>
    </lineage>
</organism>
<feature type="region of interest" description="Disordered" evidence="2">
    <location>
        <begin position="16"/>
        <end position="35"/>
    </location>
</feature>
<dbReference type="EMBL" id="CP077084">
    <property type="protein sequence ID" value="QXH82745.1"/>
    <property type="molecule type" value="Genomic_DNA"/>
</dbReference>
<protein>
    <submittedName>
        <fullName evidence="3">Uncharacterized protein</fullName>
    </submittedName>
</protein>
<evidence type="ECO:0000256" key="2">
    <source>
        <dbReference type="SAM" id="MobiDB-lite"/>
    </source>
</evidence>
<dbReference type="KEGG" id="ptrt:HU722_0022555"/>
<evidence type="ECO:0000256" key="1">
    <source>
        <dbReference type="SAM" id="Coils"/>
    </source>
</evidence>
<gene>
    <name evidence="4" type="ORF">HU722_0022555</name>
    <name evidence="3" type="ORF">HU722_02010</name>
</gene>
<feature type="region of interest" description="Disordered" evidence="2">
    <location>
        <begin position="112"/>
        <end position="174"/>
    </location>
</feature>
<keyword evidence="5" id="KW-1185">Reference proteome</keyword>
<dbReference type="RefSeq" id="WP_186754431.1">
    <property type="nucleotide sequence ID" value="NZ_CP077084.1"/>
</dbReference>
<reference evidence="4" key="2">
    <citation type="submission" date="2021-06" db="EMBL/GenBank/DDBJ databases">
        <title>Updating the genus Pseudomonas: Description of 43 new species and partition of the Pseudomonas putida group.</title>
        <authorList>
            <person name="Girard L."/>
            <person name="Lood C."/>
            <person name="Vandamme P."/>
            <person name="Rokni-Zadeh H."/>
            <person name="van Noort V."/>
            <person name="Hofte M."/>
            <person name="Lavigne R."/>
            <person name="De Mot R."/>
        </authorList>
    </citation>
    <scope>NUCLEOTIDE SEQUENCE</scope>
    <source>
        <strain evidence="4">SWRI145</strain>
    </source>
</reference>
<dbReference type="Proteomes" id="UP000615613">
    <property type="component" value="Chromosome"/>
</dbReference>
<feature type="coiled-coil region" evidence="1">
    <location>
        <begin position="57"/>
        <end position="84"/>
    </location>
</feature>
<reference evidence="3" key="1">
    <citation type="journal article" date="2020" name="Microorganisms">
        <title>Reliable Identification of Environmental Pseudomonas Isolates Using the rpoD Gene.</title>
        <authorList>
            <consortium name="The Broad Institute Genome Sequencing Platform"/>
            <person name="Girard L."/>
            <person name="Lood C."/>
            <person name="Rokni-Zadeh H."/>
            <person name="van Noort V."/>
            <person name="Lavigne R."/>
            <person name="De Mot R."/>
        </authorList>
    </citation>
    <scope>NUCLEOTIDE SEQUENCE [LARGE SCALE GENOMIC DNA]</scope>
    <source>
        <strain evidence="3">SWRI145</strain>
    </source>
</reference>
<evidence type="ECO:0000313" key="3">
    <source>
        <dbReference type="EMBL" id="MBC3290292.1"/>
    </source>
</evidence>
<evidence type="ECO:0000313" key="5">
    <source>
        <dbReference type="Proteomes" id="UP000615613"/>
    </source>
</evidence>
<dbReference type="EMBL" id="JABWQF010000001">
    <property type="protein sequence ID" value="MBC3290292.1"/>
    <property type="molecule type" value="Genomic_DNA"/>
</dbReference>
<dbReference type="AlphaFoldDB" id="A0A8H9YM19"/>